<feature type="transmembrane region" description="Helical" evidence="1">
    <location>
        <begin position="12"/>
        <end position="29"/>
    </location>
</feature>
<keyword evidence="1" id="KW-1133">Transmembrane helix</keyword>
<name>A0ABU2YKN4_9FLAO</name>
<evidence type="ECO:0000313" key="3">
    <source>
        <dbReference type="Proteomes" id="UP001259492"/>
    </source>
</evidence>
<dbReference type="RefSeq" id="WP_311427471.1">
    <property type="nucleotide sequence ID" value="NZ_JAVRIA010000004.1"/>
</dbReference>
<protein>
    <submittedName>
        <fullName evidence="2">Uncharacterized protein</fullName>
    </submittedName>
</protein>
<keyword evidence="1" id="KW-0472">Membrane</keyword>
<evidence type="ECO:0000256" key="1">
    <source>
        <dbReference type="SAM" id="Phobius"/>
    </source>
</evidence>
<feature type="transmembrane region" description="Helical" evidence="1">
    <location>
        <begin position="69"/>
        <end position="88"/>
    </location>
</feature>
<sequence>MTEATIKEGKLLACVAYIPLFGVLIAYILNNNKKNPFTSFHVRQGLGLFLFYLICAVSVSNLDSPTLRLWLWYSFIGLFIIGFGSALLGKTYVIPIIGNYIQKTFKNLGS</sequence>
<organism evidence="2 3">
    <name type="scientific">Microcosmobacter mediterraneus</name>
    <dbReference type="NCBI Taxonomy" id="3075607"/>
    <lineage>
        <taxon>Bacteria</taxon>
        <taxon>Pseudomonadati</taxon>
        <taxon>Bacteroidota</taxon>
        <taxon>Flavobacteriia</taxon>
        <taxon>Flavobacteriales</taxon>
        <taxon>Flavobacteriaceae</taxon>
        <taxon>Microcosmobacter</taxon>
    </lineage>
</organism>
<evidence type="ECO:0000313" key="2">
    <source>
        <dbReference type="EMBL" id="MDT0558706.1"/>
    </source>
</evidence>
<feature type="transmembrane region" description="Helical" evidence="1">
    <location>
        <begin position="41"/>
        <end position="62"/>
    </location>
</feature>
<gene>
    <name evidence="2" type="ORF">RM697_08610</name>
</gene>
<comment type="caution">
    <text evidence="2">The sequence shown here is derived from an EMBL/GenBank/DDBJ whole genome shotgun (WGS) entry which is preliminary data.</text>
</comment>
<proteinExistence type="predicted"/>
<keyword evidence="3" id="KW-1185">Reference proteome</keyword>
<dbReference type="Proteomes" id="UP001259492">
    <property type="component" value="Unassembled WGS sequence"/>
</dbReference>
<keyword evidence="1" id="KW-0812">Transmembrane</keyword>
<dbReference type="EMBL" id="JAVRIA010000004">
    <property type="protein sequence ID" value="MDT0558706.1"/>
    <property type="molecule type" value="Genomic_DNA"/>
</dbReference>
<reference evidence="2 3" key="1">
    <citation type="submission" date="2023-09" db="EMBL/GenBank/DDBJ databases">
        <authorList>
            <person name="Rey-Velasco X."/>
        </authorList>
    </citation>
    <scope>NUCLEOTIDE SEQUENCE [LARGE SCALE GENOMIC DNA]</scope>
    <source>
        <strain evidence="2 3">W332</strain>
    </source>
</reference>
<accession>A0ABU2YKN4</accession>